<keyword evidence="3" id="KW-0687">Ribonucleoprotein</keyword>
<evidence type="ECO:0000256" key="1">
    <source>
        <dbReference type="ARBA" id="ARBA00006640"/>
    </source>
</evidence>
<dbReference type="OMA" id="GDSACAC"/>
<evidence type="ECO:0000256" key="3">
    <source>
        <dbReference type="ARBA" id="ARBA00023274"/>
    </source>
</evidence>
<dbReference type="GO" id="GO:0003735">
    <property type="term" value="F:structural constituent of ribosome"/>
    <property type="evidence" value="ECO:0007669"/>
    <property type="project" value="InterPro"/>
</dbReference>
<dbReference type="Gramene" id="Kaladp0039s0121.1.v1.1">
    <property type="protein sequence ID" value="Kaladp0039s0121.1.v1.1"/>
    <property type="gene ID" value="Kaladp0039s0121.v1.1"/>
</dbReference>
<feature type="region of interest" description="Disordered" evidence="4">
    <location>
        <begin position="113"/>
        <end position="174"/>
    </location>
</feature>
<dbReference type="EnsemblPlants" id="Kaladp0039s0121.3.v1.1">
    <property type="protein sequence ID" value="Kaladp0039s0121.3.v1.1"/>
    <property type="gene ID" value="Kaladp0039s0121.v1.1"/>
</dbReference>
<feature type="compositionally biased region" description="Basic and acidic residues" evidence="4">
    <location>
        <begin position="149"/>
        <end position="159"/>
    </location>
</feature>
<organism evidence="5 6">
    <name type="scientific">Kalanchoe fedtschenkoi</name>
    <name type="common">Lavender scallops</name>
    <name type="synonym">South American air plant</name>
    <dbReference type="NCBI Taxonomy" id="63787"/>
    <lineage>
        <taxon>Eukaryota</taxon>
        <taxon>Viridiplantae</taxon>
        <taxon>Streptophyta</taxon>
        <taxon>Embryophyta</taxon>
        <taxon>Tracheophyta</taxon>
        <taxon>Spermatophyta</taxon>
        <taxon>Magnoliopsida</taxon>
        <taxon>eudicotyledons</taxon>
        <taxon>Gunneridae</taxon>
        <taxon>Pentapetalae</taxon>
        <taxon>Saxifragales</taxon>
        <taxon>Crassulaceae</taxon>
        <taxon>Kalanchoe</taxon>
    </lineage>
</organism>
<dbReference type="Gramene" id="Kaladp0039s0121.3.v1.1">
    <property type="protein sequence ID" value="Kaladp0039s0121.3.v1.1"/>
    <property type="gene ID" value="Kaladp0039s0121.v1.1"/>
</dbReference>
<evidence type="ECO:0000313" key="6">
    <source>
        <dbReference type="Proteomes" id="UP000594263"/>
    </source>
</evidence>
<sequence>MSLLCRLLVPTAMASSTPSPPLISDFFISSFFPPPPLPKPASFFPQPRRPSTGAPSLSSSFSKLSLTSQVVCRSTYNVQVIVSETEPEERLVNRFRREVLRAGIIQESKRRRFFENSQEKKKRKKRDAAKRNRKRRPPPPRKLNGVVGEEGKKTKKNDGYDETEDNWELPGDIP</sequence>
<dbReference type="GO" id="GO:0005840">
    <property type="term" value="C:ribosome"/>
    <property type="evidence" value="ECO:0007669"/>
    <property type="project" value="UniProtKB-KW"/>
</dbReference>
<dbReference type="GO" id="GO:1990904">
    <property type="term" value="C:ribonucleoprotein complex"/>
    <property type="evidence" value="ECO:0007669"/>
    <property type="project" value="UniProtKB-KW"/>
</dbReference>
<protein>
    <recommendedName>
        <fullName evidence="7">Ribosomal protein S21</fullName>
    </recommendedName>
</protein>
<dbReference type="Gramene" id="Kaladp0039s0121.4.v1.1">
    <property type="protein sequence ID" value="Kaladp0039s0121.4.v1.1"/>
    <property type="gene ID" value="Kaladp0039s0121.v1.1"/>
</dbReference>
<evidence type="ECO:0008006" key="7">
    <source>
        <dbReference type="Google" id="ProtNLM"/>
    </source>
</evidence>
<dbReference type="Pfam" id="PF01165">
    <property type="entry name" value="Ribosomal_S21"/>
    <property type="match status" value="1"/>
</dbReference>
<feature type="compositionally biased region" description="Basic residues" evidence="4">
    <location>
        <begin position="120"/>
        <end position="139"/>
    </location>
</feature>
<evidence type="ECO:0000256" key="4">
    <source>
        <dbReference type="SAM" id="MobiDB-lite"/>
    </source>
</evidence>
<keyword evidence="2" id="KW-0689">Ribosomal protein</keyword>
<dbReference type="EnsemblPlants" id="Kaladp0039s0121.2.v1.1">
    <property type="protein sequence ID" value="Kaladp0039s0121.2.v1.1"/>
    <property type="gene ID" value="Kaladp0039s0121.v1.1"/>
</dbReference>
<evidence type="ECO:0000256" key="2">
    <source>
        <dbReference type="ARBA" id="ARBA00022980"/>
    </source>
</evidence>
<reference evidence="5" key="1">
    <citation type="submission" date="2021-01" db="UniProtKB">
        <authorList>
            <consortium name="EnsemblPlants"/>
        </authorList>
    </citation>
    <scope>IDENTIFICATION</scope>
</reference>
<dbReference type="EnsemblPlants" id="Kaladp0039s0121.1.v1.1">
    <property type="protein sequence ID" value="Kaladp0039s0121.1.v1.1"/>
    <property type="gene ID" value="Kaladp0039s0121.v1.1"/>
</dbReference>
<dbReference type="Gramene" id="Kaladp0039s0121.2.v1.1">
    <property type="protein sequence ID" value="Kaladp0039s0121.2.v1.1"/>
    <property type="gene ID" value="Kaladp0039s0121.v1.1"/>
</dbReference>
<evidence type="ECO:0000313" key="5">
    <source>
        <dbReference type="EnsemblPlants" id="Kaladp0039s0121.3.v1.1"/>
    </source>
</evidence>
<dbReference type="PRINTS" id="PR00976">
    <property type="entry name" value="RIBOSOMALS21"/>
</dbReference>
<dbReference type="GO" id="GO:0006412">
    <property type="term" value="P:translation"/>
    <property type="evidence" value="ECO:0007669"/>
    <property type="project" value="InterPro"/>
</dbReference>
<dbReference type="NCBIfam" id="TIGR00030">
    <property type="entry name" value="S21p"/>
    <property type="match status" value="1"/>
</dbReference>
<name>A0A7N0TJ32_KALFE</name>
<keyword evidence="6" id="KW-1185">Reference proteome</keyword>
<feature type="region of interest" description="Disordered" evidence="4">
    <location>
        <begin position="39"/>
        <end position="60"/>
    </location>
</feature>
<dbReference type="Gene3D" id="1.20.5.1150">
    <property type="entry name" value="Ribosomal protein S8"/>
    <property type="match status" value="1"/>
</dbReference>
<dbReference type="InterPro" id="IPR001911">
    <property type="entry name" value="Ribosomal_bS21"/>
</dbReference>
<dbReference type="Proteomes" id="UP000594263">
    <property type="component" value="Unplaced"/>
</dbReference>
<dbReference type="PANTHER" id="PTHR21109">
    <property type="entry name" value="MITOCHONDRIAL 28S RIBOSOMAL PROTEIN S21"/>
    <property type="match status" value="1"/>
</dbReference>
<dbReference type="PANTHER" id="PTHR21109:SF27">
    <property type="entry name" value="30S RIBOSOMAL PROTEIN S21, CHLOROPLASTIC"/>
    <property type="match status" value="1"/>
</dbReference>
<proteinExistence type="inferred from homology"/>
<accession>A0A7N0TJ32</accession>
<dbReference type="AlphaFoldDB" id="A0A7N0TJ32"/>
<comment type="similarity">
    <text evidence="1">Belongs to the bacterial ribosomal protein bS21 family.</text>
</comment>
<dbReference type="HAMAP" id="MF_00358">
    <property type="entry name" value="Ribosomal_bS21"/>
    <property type="match status" value="1"/>
</dbReference>
<dbReference type="InterPro" id="IPR038380">
    <property type="entry name" value="Ribosomal_bS21_sf"/>
</dbReference>
<dbReference type="EnsemblPlants" id="Kaladp0039s0121.4.v1.1">
    <property type="protein sequence ID" value="Kaladp0039s0121.4.v1.1"/>
    <property type="gene ID" value="Kaladp0039s0121.v1.1"/>
</dbReference>